<dbReference type="RefSeq" id="WP_415864888.1">
    <property type="nucleotide sequence ID" value="NZ_CP134537.1"/>
</dbReference>
<protein>
    <recommendedName>
        <fullName evidence="3">Lipoprotein</fullName>
    </recommendedName>
</protein>
<evidence type="ECO:0008006" key="3">
    <source>
        <dbReference type="Google" id="ProtNLM"/>
    </source>
</evidence>
<dbReference type="PROSITE" id="PS51257">
    <property type="entry name" value="PROKAR_LIPOPROTEIN"/>
    <property type="match status" value="1"/>
</dbReference>
<evidence type="ECO:0000313" key="1">
    <source>
        <dbReference type="EMBL" id="WNH08142.1"/>
    </source>
</evidence>
<name>A0ABY9XQC8_9FLAO</name>
<proteinExistence type="predicted"/>
<dbReference type="Proteomes" id="UP001302806">
    <property type="component" value="Chromosome"/>
</dbReference>
<sequence length="145" mass="16573">MKKYISKIVLWGLVLIVMSCKSKIDTISGYFDYETECVSVNRSGMQTVKSWGIGMTEKDAILNARRRLVDDVLFKGIRGGISSCNVRPIISNPNTKINQENYFNRFYAPNGDFEKYAGLPDENWLRQKLKVNKKSEGKLVPMKLL</sequence>
<organism evidence="1 2">
    <name type="scientific">Thalassobellus suaedae</name>
    <dbReference type="NCBI Taxonomy" id="3074124"/>
    <lineage>
        <taxon>Bacteria</taxon>
        <taxon>Pseudomonadati</taxon>
        <taxon>Bacteroidota</taxon>
        <taxon>Flavobacteriia</taxon>
        <taxon>Flavobacteriales</taxon>
        <taxon>Flavobacteriaceae</taxon>
        <taxon>Thalassobellus</taxon>
    </lineage>
</organism>
<reference evidence="1 2" key="1">
    <citation type="submission" date="2023-09" db="EMBL/GenBank/DDBJ databases">
        <title>Thalassobella suaedae gen. nov., sp. nov., a marine bacterium of the family Flavobacteriaceae isolated from a halophyte Suaeda japonica.</title>
        <authorList>
            <person name="Lee S.Y."/>
            <person name="Hwang C.Y."/>
        </authorList>
    </citation>
    <scope>NUCLEOTIDE SEQUENCE [LARGE SCALE GENOMIC DNA]</scope>
    <source>
        <strain evidence="1 2">HL-DH14</strain>
    </source>
</reference>
<accession>A0ABY9XQC8</accession>
<gene>
    <name evidence="1" type="ORF">RHP51_13320</name>
</gene>
<dbReference type="EMBL" id="CP134537">
    <property type="protein sequence ID" value="WNH08142.1"/>
    <property type="molecule type" value="Genomic_DNA"/>
</dbReference>
<evidence type="ECO:0000313" key="2">
    <source>
        <dbReference type="Proteomes" id="UP001302806"/>
    </source>
</evidence>